<dbReference type="OrthoDB" id="1111222at2"/>
<dbReference type="AlphaFoldDB" id="H8KLR6"/>
<gene>
    <name evidence="3" type="ordered locus">Solca_4230</name>
</gene>
<dbReference type="STRING" id="929556.Solca_4230"/>
<dbReference type="Pfam" id="PF14258">
    <property type="entry name" value="DUF4350"/>
    <property type="match status" value="1"/>
</dbReference>
<sequence>MKGNRKYIAILAAMIIAFGLIEYYRPKPIDWRITLSNKDKIPFGSYATFELLKDVFPKQSISSSRLPAFNQLTETNNNKGNYIFVTSYFAADENDTKELLKFVAKGNDLFIAATTFNGPFADTLKVHTGADFEEKQYVTKLLNVGKGRNFKFISPRENSFFDSLNHKTTVVLGRKSSGKPDFVKIKHGKGHVYLNVNSTAFSNYFVLDNATKDYAFQCLSYLPIKQVIWDEYTKQGRVGEDDVFRVLMEHPSLKWAYYIMILGIIIFIIFESKRRQRIIPIITPLPNNTLEFTKVVGALYFNKGDHHDAALKKINYLLEFIRTKFFERTNVIDDEFIEHIAEKTGWDKVKTKQLFEMIRWIKSRPEEYLLSEADLLLLNDLIEEFFEFVKK</sequence>
<proteinExistence type="predicted"/>
<keyword evidence="1" id="KW-1133">Transmembrane helix</keyword>
<dbReference type="eggNOG" id="ENOG502Z8TX">
    <property type="taxonomic scope" value="Bacteria"/>
</dbReference>
<dbReference type="RefSeq" id="WP_014682442.1">
    <property type="nucleotide sequence ID" value="NC_017770.1"/>
</dbReference>
<keyword evidence="1" id="KW-0472">Membrane</keyword>
<dbReference type="Proteomes" id="UP000007590">
    <property type="component" value="Chromosome"/>
</dbReference>
<keyword evidence="4" id="KW-1185">Reference proteome</keyword>
<organism evidence="3 4">
    <name type="scientific">Solitalea canadensis (strain ATCC 29591 / DSM 3403 / JCM 21819 / LMG 8368 / NBRC 15130 / NCIMB 12057 / USAM 9D)</name>
    <name type="common">Flexibacter canadensis</name>
    <dbReference type="NCBI Taxonomy" id="929556"/>
    <lineage>
        <taxon>Bacteria</taxon>
        <taxon>Pseudomonadati</taxon>
        <taxon>Bacteroidota</taxon>
        <taxon>Sphingobacteriia</taxon>
        <taxon>Sphingobacteriales</taxon>
        <taxon>Sphingobacteriaceae</taxon>
        <taxon>Solitalea</taxon>
    </lineage>
</organism>
<dbReference type="KEGG" id="scn:Solca_4230"/>
<evidence type="ECO:0000256" key="1">
    <source>
        <dbReference type="SAM" id="Phobius"/>
    </source>
</evidence>
<feature type="domain" description="DUF4350" evidence="2">
    <location>
        <begin position="38"/>
        <end position="219"/>
    </location>
</feature>
<protein>
    <recommendedName>
        <fullName evidence="2">DUF4350 domain-containing protein</fullName>
    </recommendedName>
</protein>
<feature type="transmembrane region" description="Helical" evidence="1">
    <location>
        <begin position="255"/>
        <end position="272"/>
    </location>
</feature>
<evidence type="ECO:0000313" key="4">
    <source>
        <dbReference type="Proteomes" id="UP000007590"/>
    </source>
</evidence>
<evidence type="ECO:0000313" key="3">
    <source>
        <dbReference type="EMBL" id="AFD09220.1"/>
    </source>
</evidence>
<dbReference type="InterPro" id="IPR025646">
    <property type="entry name" value="DUF4350"/>
</dbReference>
<name>H8KLR6_SOLCM</name>
<keyword evidence="1" id="KW-0812">Transmembrane</keyword>
<dbReference type="EMBL" id="CP003349">
    <property type="protein sequence ID" value="AFD09220.1"/>
    <property type="molecule type" value="Genomic_DNA"/>
</dbReference>
<dbReference type="HOGENOM" id="CLU_036786_1_0_10"/>
<accession>H8KLR6</accession>
<feature type="transmembrane region" description="Helical" evidence="1">
    <location>
        <begin position="7"/>
        <end position="24"/>
    </location>
</feature>
<reference evidence="3" key="1">
    <citation type="submission" date="2012-02" db="EMBL/GenBank/DDBJ databases">
        <title>The complete genome of Solitalea canadensis DSM 3403.</title>
        <authorList>
            <consortium name="US DOE Joint Genome Institute (JGI-PGF)"/>
            <person name="Lucas S."/>
            <person name="Copeland A."/>
            <person name="Lapidus A."/>
            <person name="Glavina del Rio T."/>
            <person name="Dalin E."/>
            <person name="Tice H."/>
            <person name="Bruce D."/>
            <person name="Goodwin L."/>
            <person name="Pitluck S."/>
            <person name="Peters L."/>
            <person name="Ovchinnikova G."/>
            <person name="Lu M."/>
            <person name="Kyrpides N."/>
            <person name="Mavromatis K."/>
            <person name="Ivanova N."/>
            <person name="Brettin T."/>
            <person name="Detter J.C."/>
            <person name="Han C."/>
            <person name="Larimer F."/>
            <person name="Land M."/>
            <person name="Hauser L."/>
            <person name="Markowitz V."/>
            <person name="Cheng J.-F."/>
            <person name="Hugenholtz P."/>
            <person name="Woyke T."/>
            <person name="Wu D."/>
            <person name="Spring S."/>
            <person name="Schroeder M."/>
            <person name="Kopitz M."/>
            <person name="Brambilla E."/>
            <person name="Klenk H.-P."/>
            <person name="Eisen J.A."/>
        </authorList>
    </citation>
    <scope>NUCLEOTIDE SEQUENCE</scope>
    <source>
        <strain evidence="3">DSM 3403</strain>
    </source>
</reference>
<evidence type="ECO:0000259" key="2">
    <source>
        <dbReference type="Pfam" id="PF14258"/>
    </source>
</evidence>